<dbReference type="Pfam" id="PF24575">
    <property type="entry name" value="TPR_Slam"/>
    <property type="match status" value="1"/>
</dbReference>
<evidence type="ECO:0000256" key="7">
    <source>
        <dbReference type="ARBA" id="ARBA00023609"/>
    </source>
</evidence>
<comment type="caution">
    <text evidence="11">The sequence shown here is derived from an EMBL/GenBank/DDBJ whole genome shotgun (WGS) entry which is preliminary data.</text>
</comment>
<evidence type="ECO:0000256" key="5">
    <source>
        <dbReference type="ARBA" id="ARBA00023136"/>
    </source>
</evidence>
<proteinExistence type="inferred from homology"/>
<accession>A0A4Q8LM04</accession>
<dbReference type="InterPro" id="IPR007655">
    <property type="entry name" value="Slam_C"/>
</dbReference>
<evidence type="ECO:0000256" key="8">
    <source>
        <dbReference type="SAM" id="MobiDB-lite"/>
    </source>
</evidence>
<dbReference type="Pfam" id="PF04575">
    <property type="entry name" value="SlipAM"/>
    <property type="match status" value="1"/>
</dbReference>
<evidence type="ECO:0000256" key="3">
    <source>
        <dbReference type="ARBA" id="ARBA00022692"/>
    </source>
</evidence>
<dbReference type="InterPro" id="IPR011990">
    <property type="entry name" value="TPR-like_helical_dom_sf"/>
</dbReference>
<dbReference type="AlphaFoldDB" id="A0A4Q8LM04"/>
<dbReference type="GO" id="GO:0009279">
    <property type="term" value="C:cell outer membrane"/>
    <property type="evidence" value="ECO:0007669"/>
    <property type="project" value="UniProtKB-SubCell"/>
</dbReference>
<evidence type="ECO:0000256" key="6">
    <source>
        <dbReference type="ARBA" id="ARBA00023237"/>
    </source>
</evidence>
<comment type="similarity">
    <text evidence="7">Belongs to the Slam family.</text>
</comment>
<evidence type="ECO:0000256" key="4">
    <source>
        <dbReference type="ARBA" id="ARBA00022729"/>
    </source>
</evidence>
<name>A0A4Q8LM04_9GAMM</name>
<evidence type="ECO:0000256" key="1">
    <source>
        <dbReference type="ARBA" id="ARBA00004571"/>
    </source>
</evidence>
<evidence type="ECO:0000259" key="9">
    <source>
        <dbReference type="Pfam" id="PF04575"/>
    </source>
</evidence>
<keyword evidence="5" id="KW-0472">Membrane</keyword>
<dbReference type="Gene3D" id="1.25.40.10">
    <property type="entry name" value="Tetratricopeptide repeat domain"/>
    <property type="match status" value="1"/>
</dbReference>
<evidence type="ECO:0000256" key="2">
    <source>
        <dbReference type="ARBA" id="ARBA00022452"/>
    </source>
</evidence>
<dbReference type="EMBL" id="SHMB01000002">
    <property type="protein sequence ID" value="TAA31598.1"/>
    <property type="molecule type" value="Genomic_DNA"/>
</dbReference>
<keyword evidence="4" id="KW-0732">Signal</keyword>
<dbReference type="RefSeq" id="WP_130517643.1">
    <property type="nucleotide sequence ID" value="NZ_SHMB01000002.1"/>
</dbReference>
<dbReference type="Proteomes" id="UP000291286">
    <property type="component" value="Unassembled WGS sequence"/>
</dbReference>
<evidence type="ECO:0000259" key="10">
    <source>
        <dbReference type="Pfam" id="PF24575"/>
    </source>
</evidence>
<protein>
    <submittedName>
        <fullName evidence="11">DUF560 domain-containing protein</fullName>
    </submittedName>
</protein>
<gene>
    <name evidence="11" type="ORF">EA661_06990</name>
</gene>
<comment type="subcellular location">
    <subcellularLocation>
        <location evidence="1">Cell outer membrane</location>
        <topology evidence="1">Multi-pass membrane protein</topology>
    </subcellularLocation>
</comment>
<feature type="domain" description="Surface lipoprotein assembly modifier N-terminal TPR repeats region" evidence="10">
    <location>
        <begin position="53"/>
        <end position="144"/>
    </location>
</feature>
<keyword evidence="3" id="KW-0812">Transmembrane</keyword>
<feature type="region of interest" description="Disordered" evidence="8">
    <location>
        <begin position="1"/>
        <end position="20"/>
    </location>
</feature>
<organism evidence="11 12">
    <name type="scientific">Pseudoxanthomonas winnipegensis</name>
    <dbReference type="NCBI Taxonomy" id="2480810"/>
    <lineage>
        <taxon>Bacteria</taxon>
        <taxon>Pseudomonadati</taxon>
        <taxon>Pseudomonadota</taxon>
        <taxon>Gammaproteobacteria</taxon>
        <taxon>Lysobacterales</taxon>
        <taxon>Lysobacteraceae</taxon>
        <taxon>Pseudoxanthomonas</taxon>
    </lineage>
</organism>
<dbReference type="InterPro" id="IPR057556">
    <property type="entry name" value="TPR_Slam"/>
</dbReference>
<keyword evidence="6" id="KW-0998">Cell outer membrane</keyword>
<keyword evidence="2" id="KW-1134">Transmembrane beta strand</keyword>
<reference evidence="11 12" key="1">
    <citation type="submission" date="2019-02" db="EMBL/GenBank/DDBJ databases">
        <title>WGS of Pseudoxanthomonas species novum from clinical isolates.</title>
        <authorList>
            <person name="Bernier A.-M."/>
            <person name="Bernard K."/>
            <person name="Vachon A."/>
        </authorList>
    </citation>
    <scope>NUCLEOTIDE SEQUENCE [LARGE SCALE GENOMIC DNA]</scope>
    <source>
        <strain evidence="11 12">NML171202</strain>
    </source>
</reference>
<evidence type="ECO:0000313" key="12">
    <source>
        <dbReference type="Proteomes" id="UP000291286"/>
    </source>
</evidence>
<dbReference type="SUPFAM" id="SSF48452">
    <property type="entry name" value="TPR-like"/>
    <property type="match status" value="1"/>
</dbReference>
<evidence type="ECO:0000313" key="11">
    <source>
        <dbReference type="EMBL" id="TAA31598.1"/>
    </source>
</evidence>
<sequence>MAQSQDDTRRMLEQRDQRQAIERERTLLQEHGEGQRPSIVIDGKSYVVAPTANDVGRALYLSLQHRQWPAVQRFLAEYLTLPDRDPLLVHYAQGAVARNDGRYRDAEREYRALLALKPDFLPGRLELARVLFEDQQDREAEQAFAAIAASLDAGDPKTEGVRNSVAGFRQALANRRGWNGTVALGPAWSDNVNRTSASSICLLSLEGRCYFSRSTPEAITAFGLDYDASAERRLPLRGHHGLYARALLFGQGYRDNSAYNELTAFTQAGYSYRSGRHSLALAPSFDYYALGNRALYGAWGAHAEWSWTLSPRALLKLEGDWKDLRYRRREYAASYDAVVRSAYATYFRSLDARWTVFAGVDVSGSAAVRDTEAYVQRGVRLGGSLQWPAGVSAALFASYRWRDYGAYSAALGARRHDTEQGYTLVLRAPRLAIARFTPLLTLRHNRVGSDVDWLYSYQRNTVSLKLERAL</sequence>
<feature type="domain" description="Surface lipoprotein assembly modifier C-terminal" evidence="9">
    <location>
        <begin position="178"/>
        <end position="468"/>
    </location>
</feature>